<evidence type="ECO:0000256" key="2">
    <source>
        <dbReference type="ARBA" id="ARBA00023125"/>
    </source>
</evidence>
<dbReference type="PANTHER" id="PTHR40055">
    <property type="entry name" value="TRANSCRIPTIONAL REGULATOR YGIV-RELATED"/>
    <property type="match status" value="1"/>
</dbReference>
<evidence type="ECO:0000259" key="4">
    <source>
        <dbReference type="PROSITE" id="PS01124"/>
    </source>
</evidence>
<evidence type="ECO:0000256" key="3">
    <source>
        <dbReference type="ARBA" id="ARBA00023163"/>
    </source>
</evidence>
<dbReference type="EMBL" id="AP019400">
    <property type="protein sequence ID" value="BBI33385.1"/>
    <property type="molecule type" value="Genomic_DNA"/>
</dbReference>
<gene>
    <name evidence="5" type="ORF">KCTCHS21_27840</name>
</gene>
<dbReference type="AlphaFoldDB" id="A0A3T1D5Z9"/>
<dbReference type="Pfam" id="PF12833">
    <property type="entry name" value="HTH_18"/>
    <property type="match status" value="1"/>
</dbReference>
<dbReference type="Gene3D" id="1.10.10.60">
    <property type="entry name" value="Homeodomain-like"/>
    <property type="match status" value="2"/>
</dbReference>
<keyword evidence="2" id="KW-0238">DNA-binding</keyword>
<dbReference type="SMART" id="SM00342">
    <property type="entry name" value="HTH_ARAC"/>
    <property type="match status" value="1"/>
</dbReference>
<protein>
    <submittedName>
        <fullName evidence="5">AraC family transcriptional regulator</fullName>
    </submittedName>
</protein>
<accession>A0A3T1D5Z9</accession>
<dbReference type="SUPFAM" id="SSF46689">
    <property type="entry name" value="Homeodomain-like"/>
    <property type="match status" value="2"/>
</dbReference>
<evidence type="ECO:0000313" key="5">
    <source>
        <dbReference type="EMBL" id="BBI33385.1"/>
    </source>
</evidence>
<dbReference type="PROSITE" id="PS01124">
    <property type="entry name" value="HTH_ARAC_FAMILY_2"/>
    <property type="match status" value="1"/>
</dbReference>
<dbReference type="PROSITE" id="PS00041">
    <property type="entry name" value="HTH_ARAC_FAMILY_1"/>
    <property type="match status" value="1"/>
</dbReference>
<dbReference type="SUPFAM" id="SSF55136">
    <property type="entry name" value="Probable bacterial effector-binding domain"/>
    <property type="match status" value="1"/>
</dbReference>
<name>A0A3T1D5Z9_9BACL</name>
<dbReference type="Pfam" id="PF06445">
    <property type="entry name" value="GyrI-like"/>
    <property type="match status" value="1"/>
</dbReference>
<keyword evidence="1" id="KW-0805">Transcription regulation</keyword>
<dbReference type="InterPro" id="IPR018062">
    <property type="entry name" value="HTH_AraC-typ_CS"/>
</dbReference>
<reference evidence="5 6" key="1">
    <citation type="submission" date="2019-01" db="EMBL/GenBank/DDBJ databases">
        <title>Complete genome sequence of Cohnella hallensis HS21 isolated from Korean fir (Abies koreana) rhizospheric soil.</title>
        <authorList>
            <person name="Jiang L."/>
            <person name="Kang S.W."/>
            <person name="Kim S."/>
            <person name="Jung J."/>
            <person name="Kim C.Y."/>
            <person name="Kim D.H."/>
            <person name="Kim S.W."/>
            <person name="Lee J."/>
        </authorList>
    </citation>
    <scope>NUCLEOTIDE SEQUENCE [LARGE SCALE GENOMIC DNA]</scope>
    <source>
        <strain evidence="5 6">HS21</strain>
    </source>
</reference>
<dbReference type="PRINTS" id="PR00032">
    <property type="entry name" value="HTHARAC"/>
</dbReference>
<dbReference type="GO" id="GO:0043565">
    <property type="term" value="F:sequence-specific DNA binding"/>
    <property type="evidence" value="ECO:0007669"/>
    <property type="project" value="InterPro"/>
</dbReference>
<organism evidence="5 6">
    <name type="scientific">Cohnella abietis</name>
    <dbReference type="NCBI Taxonomy" id="2507935"/>
    <lineage>
        <taxon>Bacteria</taxon>
        <taxon>Bacillati</taxon>
        <taxon>Bacillota</taxon>
        <taxon>Bacilli</taxon>
        <taxon>Bacillales</taxon>
        <taxon>Paenibacillaceae</taxon>
        <taxon>Cohnella</taxon>
    </lineage>
</organism>
<sequence length="311" mass="36279">MTNSQSKMEYLRRIHKVQDYIEANVYDSLSLDELATIAGFSKYHFHRIFKGVVNESLLQYVNRVKLEKALNFLIYRSDMTVTDIAYQFGFADTAIFSRAFKNYYQVSPSYYRNQYRKNCKDLTKNSPYHEDMMKTTRRDNENKVQGKVAIKTIDEMHVAYVRHLGTYEDLKIVFGSLMQQLFHYLNERNLIDPRTIKVLTIYHDNPEITEDHHRRTSLCITIPSNAVEVVDNGESDIGIMVIPSGRYAVGHFEIFPNEYSAAWDYLCGEWLPQSGYLPRDTSSFEVYLTEPNSDPRKKQLVDIYLPIGPLA</sequence>
<keyword evidence="3" id="KW-0804">Transcription</keyword>
<dbReference type="InterPro" id="IPR020449">
    <property type="entry name" value="Tscrpt_reg_AraC-type_HTH"/>
</dbReference>
<dbReference type="KEGG" id="cohn:KCTCHS21_27840"/>
<dbReference type="PANTHER" id="PTHR40055:SF1">
    <property type="entry name" value="TRANSCRIPTIONAL REGULATOR YGIV-RELATED"/>
    <property type="match status" value="1"/>
</dbReference>
<dbReference type="InterPro" id="IPR029442">
    <property type="entry name" value="GyrI-like"/>
</dbReference>
<evidence type="ECO:0000256" key="1">
    <source>
        <dbReference type="ARBA" id="ARBA00023015"/>
    </source>
</evidence>
<dbReference type="Proteomes" id="UP000289856">
    <property type="component" value="Chromosome"/>
</dbReference>
<dbReference type="RefSeq" id="WP_130609015.1">
    <property type="nucleotide sequence ID" value="NZ_AP019400.1"/>
</dbReference>
<dbReference type="GO" id="GO:0003700">
    <property type="term" value="F:DNA-binding transcription factor activity"/>
    <property type="evidence" value="ECO:0007669"/>
    <property type="project" value="InterPro"/>
</dbReference>
<dbReference type="SMART" id="SM00871">
    <property type="entry name" value="AraC_E_bind"/>
    <property type="match status" value="1"/>
</dbReference>
<dbReference type="InterPro" id="IPR018060">
    <property type="entry name" value="HTH_AraC"/>
</dbReference>
<proteinExistence type="predicted"/>
<dbReference type="InterPro" id="IPR011256">
    <property type="entry name" value="Reg_factor_effector_dom_sf"/>
</dbReference>
<dbReference type="OrthoDB" id="5337216at2"/>
<dbReference type="Gene3D" id="3.20.80.10">
    <property type="entry name" value="Regulatory factor, effector binding domain"/>
    <property type="match status" value="1"/>
</dbReference>
<dbReference type="InterPro" id="IPR009057">
    <property type="entry name" value="Homeodomain-like_sf"/>
</dbReference>
<evidence type="ECO:0000313" key="6">
    <source>
        <dbReference type="Proteomes" id="UP000289856"/>
    </source>
</evidence>
<dbReference type="InterPro" id="IPR010499">
    <property type="entry name" value="AraC_E-bd"/>
</dbReference>
<feature type="domain" description="HTH araC/xylS-type" evidence="4">
    <location>
        <begin position="15"/>
        <end position="114"/>
    </location>
</feature>
<keyword evidence="6" id="KW-1185">Reference proteome</keyword>
<dbReference type="InterPro" id="IPR050908">
    <property type="entry name" value="SmbC-like"/>
</dbReference>